<name>A0A0M3TA69_9SPHN</name>
<evidence type="ECO:0000259" key="2">
    <source>
        <dbReference type="Pfam" id="PF03061"/>
    </source>
</evidence>
<dbReference type="NCBIfam" id="TIGR00369">
    <property type="entry name" value="unchar_dom_1"/>
    <property type="match status" value="1"/>
</dbReference>
<sequence>MARSFELRMTAEELSDFFVEAFPGDPQRNFIFDRFEPGFLRIKLVPDETMLRPGELVSGPTQMGLADRAAYAVILAHIGPVAMAVTSNLNMSFLRGVQKEDVFADATLLKLGRKLASVDVRLWQGEESHIVAQSTVTYALP</sequence>
<dbReference type="InterPro" id="IPR029069">
    <property type="entry name" value="HotDog_dom_sf"/>
</dbReference>
<keyword evidence="4" id="KW-1185">Reference proteome</keyword>
<dbReference type="EMBL" id="CP012669">
    <property type="protein sequence ID" value="ALE16246.1"/>
    <property type="molecule type" value="Genomic_DNA"/>
</dbReference>
<dbReference type="GO" id="GO:0061522">
    <property type="term" value="F:1,4-dihydroxy-2-naphthoyl-CoA thioesterase activity"/>
    <property type="evidence" value="ECO:0007669"/>
    <property type="project" value="TreeGrafter"/>
</dbReference>
<dbReference type="SUPFAM" id="SSF54637">
    <property type="entry name" value="Thioesterase/thiol ester dehydrase-isomerase"/>
    <property type="match status" value="1"/>
</dbReference>
<dbReference type="GO" id="GO:0005829">
    <property type="term" value="C:cytosol"/>
    <property type="evidence" value="ECO:0007669"/>
    <property type="project" value="TreeGrafter"/>
</dbReference>
<dbReference type="Pfam" id="PF03061">
    <property type="entry name" value="4HBT"/>
    <property type="match status" value="1"/>
</dbReference>
<dbReference type="PANTHER" id="PTHR43240">
    <property type="entry name" value="1,4-DIHYDROXY-2-NAPHTHOYL-COA THIOESTERASE 1"/>
    <property type="match status" value="1"/>
</dbReference>
<dbReference type="InterPro" id="IPR003736">
    <property type="entry name" value="PAAI_dom"/>
</dbReference>
<evidence type="ECO:0000256" key="1">
    <source>
        <dbReference type="ARBA" id="ARBA00022801"/>
    </source>
</evidence>
<keyword evidence="1" id="KW-0378">Hydrolase</keyword>
<dbReference type="CDD" id="cd03443">
    <property type="entry name" value="PaaI_thioesterase"/>
    <property type="match status" value="1"/>
</dbReference>
<dbReference type="OrthoDB" id="9805304at2"/>
<evidence type="ECO:0000313" key="4">
    <source>
        <dbReference type="Proteomes" id="UP000057938"/>
    </source>
</evidence>
<dbReference type="PATRIC" id="fig|361183.4.peg.926"/>
<proteinExistence type="predicted"/>
<accession>A0A0M3TA69</accession>
<dbReference type="STRING" id="361183.AMC99_00944"/>
<dbReference type="RefSeq" id="WP_061923411.1">
    <property type="nucleotide sequence ID" value="NZ_CP012669.1"/>
</dbReference>
<dbReference type="AlphaFoldDB" id="A0A0M3TA69"/>
<feature type="domain" description="Thioesterase" evidence="2">
    <location>
        <begin position="57"/>
        <end position="127"/>
    </location>
</feature>
<dbReference type="Proteomes" id="UP000057938">
    <property type="component" value="Chromosome"/>
</dbReference>
<dbReference type="InterPro" id="IPR006683">
    <property type="entry name" value="Thioestr_dom"/>
</dbReference>
<evidence type="ECO:0000313" key="3">
    <source>
        <dbReference type="EMBL" id="ALE16246.1"/>
    </source>
</evidence>
<gene>
    <name evidence="3" type="ORF">AMC99_00944</name>
</gene>
<reference evidence="3 4" key="1">
    <citation type="submission" date="2015-09" db="EMBL/GenBank/DDBJ databases">
        <title>Complete genome sequence of a benzo[a]pyrene-degrading bacterium Altererythrobacter epoxidivorans CGMCC 1.7731T.</title>
        <authorList>
            <person name="Li Z."/>
            <person name="Cheng H."/>
            <person name="Huo Y."/>
            <person name="Xu X."/>
        </authorList>
    </citation>
    <scope>NUCLEOTIDE SEQUENCE [LARGE SCALE GENOMIC DNA]</scope>
    <source>
        <strain evidence="3 4">CGMCC 1.7731</strain>
    </source>
</reference>
<dbReference type="PANTHER" id="PTHR43240:SF10">
    <property type="entry name" value="BLL4964 PROTEIN"/>
    <property type="match status" value="1"/>
</dbReference>
<dbReference type="Gene3D" id="3.10.129.10">
    <property type="entry name" value="Hotdog Thioesterase"/>
    <property type="match status" value="1"/>
</dbReference>
<protein>
    <submittedName>
        <fullName evidence="3">Phenylacetic acid degradation-related protein</fullName>
    </submittedName>
</protein>
<dbReference type="KEGG" id="aep:AMC99_00944"/>
<organism evidence="3 4">
    <name type="scientific">Altererythrobacter epoxidivorans</name>
    <dbReference type="NCBI Taxonomy" id="361183"/>
    <lineage>
        <taxon>Bacteria</taxon>
        <taxon>Pseudomonadati</taxon>
        <taxon>Pseudomonadota</taxon>
        <taxon>Alphaproteobacteria</taxon>
        <taxon>Sphingomonadales</taxon>
        <taxon>Erythrobacteraceae</taxon>
        <taxon>Altererythrobacter</taxon>
    </lineage>
</organism>